<evidence type="ECO:0000256" key="5">
    <source>
        <dbReference type="ARBA" id="ARBA00023136"/>
    </source>
</evidence>
<gene>
    <name evidence="8" type="ORF">TKV_c01990</name>
</gene>
<dbReference type="KEGG" id="tki:TKV_c01990"/>
<dbReference type="STRING" id="2325.TKV_c01990"/>
<evidence type="ECO:0000256" key="6">
    <source>
        <dbReference type="SAM" id="Phobius"/>
    </source>
</evidence>
<evidence type="ECO:0000313" key="8">
    <source>
        <dbReference type="EMBL" id="AIS51404.1"/>
    </source>
</evidence>
<dbReference type="Pfam" id="PF13190">
    <property type="entry name" value="PDGLE"/>
    <property type="match status" value="1"/>
</dbReference>
<feature type="domain" description="PDGLE" evidence="7">
    <location>
        <begin position="5"/>
        <end position="97"/>
    </location>
</feature>
<evidence type="ECO:0000256" key="3">
    <source>
        <dbReference type="ARBA" id="ARBA00022692"/>
    </source>
</evidence>
<keyword evidence="5 6" id="KW-0472">Membrane</keyword>
<dbReference type="OrthoDB" id="9812055at2"/>
<dbReference type="AlphaFoldDB" id="A0A097ANK4"/>
<dbReference type="EMBL" id="CP009170">
    <property type="protein sequence ID" value="AIS51404.1"/>
    <property type="molecule type" value="Genomic_DNA"/>
</dbReference>
<evidence type="ECO:0000256" key="4">
    <source>
        <dbReference type="ARBA" id="ARBA00022989"/>
    </source>
</evidence>
<protein>
    <submittedName>
        <fullName evidence="8">Cobalt/nickel transport protein</fullName>
    </submittedName>
</protein>
<organism evidence="8 9">
    <name type="scientific">Thermoanaerobacter kivui</name>
    <name type="common">Acetogenium kivui</name>
    <dbReference type="NCBI Taxonomy" id="2325"/>
    <lineage>
        <taxon>Bacteria</taxon>
        <taxon>Bacillati</taxon>
        <taxon>Bacillota</taxon>
        <taxon>Clostridia</taxon>
        <taxon>Thermoanaerobacterales</taxon>
        <taxon>Thermoanaerobacteraceae</taxon>
        <taxon>Thermoanaerobacter</taxon>
    </lineage>
</organism>
<keyword evidence="3 6" id="KW-0812">Transmembrane</keyword>
<dbReference type="Proteomes" id="UP000029669">
    <property type="component" value="Chromosome"/>
</dbReference>
<sequence>MRKLYIAAIVIILLTPLGLLAPGSAWGEWGLDEIKSMIGYVPEGMSRFSEVIKAILPDYSIPGFDSNFFQQALGYIFSAVVGIAAIVLIFAILGRIMGKPQKKNE</sequence>
<dbReference type="InterPro" id="IPR025937">
    <property type="entry name" value="PDGLE_dom"/>
</dbReference>
<evidence type="ECO:0000259" key="7">
    <source>
        <dbReference type="Pfam" id="PF13190"/>
    </source>
</evidence>
<evidence type="ECO:0000313" key="9">
    <source>
        <dbReference type="Proteomes" id="UP000029669"/>
    </source>
</evidence>
<comment type="subcellular location">
    <subcellularLocation>
        <location evidence="1">Cell membrane</location>
    </subcellularLocation>
</comment>
<keyword evidence="4 6" id="KW-1133">Transmembrane helix</keyword>
<dbReference type="eggNOG" id="COG0310">
    <property type="taxonomic scope" value="Bacteria"/>
</dbReference>
<evidence type="ECO:0000256" key="2">
    <source>
        <dbReference type="ARBA" id="ARBA00022475"/>
    </source>
</evidence>
<accession>A0A097ANK4</accession>
<feature type="transmembrane region" description="Helical" evidence="6">
    <location>
        <begin position="72"/>
        <end position="93"/>
    </location>
</feature>
<evidence type="ECO:0000256" key="1">
    <source>
        <dbReference type="ARBA" id="ARBA00004236"/>
    </source>
</evidence>
<dbReference type="HOGENOM" id="CLU_174500_0_0_9"/>
<keyword evidence="2" id="KW-1003">Cell membrane</keyword>
<dbReference type="RefSeq" id="WP_049684390.1">
    <property type="nucleotide sequence ID" value="NZ_CP009170.1"/>
</dbReference>
<reference evidence="9" key="1">
    <citation type="journal article" date="2015" name="Genome Announc.">
        <title>Whole-Genome Sequences of 80 Environmental and Clinical Isolates of Burkholderia pseudomallei.</title>
        <authorList>
            <person name="Johnson S.L."/>
            <person name="Baker A.L."/>
            <person name="Chain P.S."/>
            <person name="Currie B.J."/>
            <person name="Daligault H.E."/>
            <person name="Davenport K.W."/>
            <person name="Davis C.B."/>
            <person name="Inglis T.J."/>
            <person name="Kaestli M."/>
            <person name="Koren S."/>
            <person name="Mayo M."/>
            <person name="Merritt A.J."/>
            <person name="Price E.P."/>
            <person name="Sarovich D.S."/>
            <person name="Warner J."/>
            <person name="Rosovitz M.J."/>
        </authorList>
    </citation>
    <scope>NUCLEOTIDE SEQUENCE [LARGE SCALE GENOMIC DNA]</scope>
    <source>
        <strain evidence="9">DSM 2030</strain>
    </source>
</reference>
<name>A0A097ANK4_THEKI</name>
<keyword evidence="9" id="KW-1185">Reference proteome</keyword>
<proteinExistence type="predicted"/>
<dbReference type="GO" id="GO:0005886">
    <property type="term" value="C:plasma membrane"/>
    <property type="evidence" value="ECO:0007669"/>
    <property type="project" value="UniProtKB-SubCell"/>
</dbReference>